<dbReference type="EMBL" id="LZYO01000128">
    <property type="protein sequence ID" value="ODH30046.1"/>
    <property type="molecule type" value="Genomic_DNA"/>
</dbReference>
<comment type="caution">
    <text evidence="1">The sequence shown here is derived from an EMBL/GenBank/DDBJ whole genome shotgun (WGS) entry which is preliminary data.</text>
</comment>
<dbReference type="AlphaFoldDB" id="A0A1D2JFA9"/>
<dbReference type="Proteomes" id="UP000242814">
    <property type="component" value="Unassembled WGS sequence"/>
</dbReference>
<name>A0A1D2JFA9_PARBR</name>
<dbReference type="VEuPathDB" id="FungiDB:PADG_00160"/>
<reference evidence="1 2" key="1">
    <citation type="submission" date="2016-06" db="EMBL/GenBank/DDBJ databases">
        <authorList>
            <person name="Kjaerup R.B."/>
            <person name="Dalgaard T.S."/>
            <person name="Juul-Madsen H.R."/>
        </authorList>
    </citation>
    <scope>NUCLEOTIDE SEQUENCE [LARGE SCALE GENOMIC DNA]</scope>
    <source>
        <strain evidence="1 2">Pb300</strain>
    </source>
</reference>
<gene>
    <name evidence="1" type="ORF">ACO22_03646</name>
</gene>
<accession>A0A1D2JFA9</accession>
<organism evidence="1 2">
    <name type="scientific">Paracoccidioides brasiliensis</name>
    <dbReference type="NCBI Taxonomy" id="121759"/>
    <lineage>
        <taxon>Eukaryota</taxon>
        <taxon>Fungi</taxon>
        <taxon>Dikarya</taxon>
        <taxon>Ascomycota</taxon>
        <taxon>Pezizomycotina</taxon>
        <taxon>Eurotiomycetes</taxon>
        <taxon>Eurotiomycetidae</taxon>
        <taxon>Onygenales</taxon>
        <taxon>Ajellomycetaceae</taxon>
        <taxon>Paracoccidioides</taxon>
    </lineage>
</organism>
<evidence type="ECO:0000313" key="1">
    <source>
        <dbReference type="EMBL" id="ODH30046.1"/>
    </source>
</evidence>
<proteinExistence type="predicted"/>
<sequence>MASESFPLPESDLRRSATEAKRVHDHKAKWALGIRPNTHIWMTGTVKIPGTTRVRPNRPESHVGKGSVKINRIQMQSFVDEKAAEKMSHFRYIVGQFLNEEHHNSDSSADDDVLEPNKAADDPNVFYSFDARTGPIQGTDVLGDALTHALKKFEAQETEKLVREYEFVGVQEASPHRDDGFSADDGDFELINSADL</sequence>
<protein>
    <submittedName>
        <fullName evidence="1">Uncharacterized protein</fullName>
    </submittedName>
</protein>
<dbReference type="VEuPathDB" id="FungiDB:PABG_03669"/>
<evidence type="ECO:0000313" key="2">
    <source>
        <dbReference type="Proteomes" id="UP000242814"/>
    </source>
</evidence>